<dbReference type="AlphaFoldDB" id="A0A3M7R1N0"/>
<proteinExistence type="inferred from homology"/>
<name>A0A3M7R1N0_BRAPC</name>
<sequence>MEPKLVDSANKKFFKSQFFATLQPIRNSFVDLKSYFSEYQINLSEILSKLFLNLFTTNLNSTIPQHNISYSCLVKNFHLIKPFGADIISEMESQIKLSLESAKFFSTGLTRARDILLEIMNKLENPSKECQKMITTMTSCSLCTSDEFYHEKINIKPCYQTCIQAYKTCFSIDLTKFDNIWILMNKLSFHIEFTVNFSNTVNEIKYQLIDGMAYFNTNRHIIVSELLEACQNYTNRDIFLDSNSSKFSYNKRYISSNGLDMHKYFFKAMNFLKEIDGMWKFLISDVCKAITPKSNKDNCWSGTSFKNLLNNAKIFFDISLISIEPVFYLSC</sequence>
<evidence type="ECO:0000256" key="3">
    <source>
        <dbReference type="ARBA" id="ARBA00022475"/>
    </source>
</evidence>
<dbReference type="Pfam" id="PF01153">
    <property type="entry name" value="Glypican"/>
    <property type="match status" value="1"/>
</dbReference>
<dbReference type="EMBL" id="REGN01004442">
    <property type="protein sequence ID" value="RNA17500.1"/>
    <property type="molecule type" value="Genomic_DNA"/>
</dbReference>
<keyword evidence="7" id="KW-0472">Membrane</keyword>
<evidence type="ECO:0000256" key="2">
    <source>
        <dbReference type="ARBA" id="ARBA00010260"/>
    </source>
</evidence>
<keyword evidence="13" id="KW-1185">Reference proteome</keyword>
<keyword evidence="8" id="KW-0325">Glycoprotein</keyword>
<dbReference type="GO" id="GO:0005576">
    <property type="term" value="C:extracellular region"/>
    <property type="evidence" value="ECO:0007669"/>
    <property type="project" value="TreeGrafter"/>
</dbReference>
<evidence type="ECO:0000256" key="7">
    <source>
        <dbReference type="ARBA" id="ARBA00023136"/>
    </source>
</evidence>
<keyword evidence="3" id="KW-1003">Cell membrane</keyword>
<protein>
    <submittedName>
        <fullName evidence="12">Glypican-4</fullName>
    </submittedName>
</protein>
<comment type="subcellular location">
    <subcellularLocation>
        <location evidence="1">Cell membrane</location>
        <topology evidence="1">Lipid-anchor</topology>
        <topology evidence="1">GPI-anchor</topology>
    </subcellularLocation>
</comment>
<evidence type="ECO:0000256" key="6">
    <source>
        <dbReference type="ARBA" id="ARBA00022974"/>
    </source>
</evidence>
<comment type="similarity">
    <text evidence="2 11">Belongs to the glypican family.</text>
</comment>
<keyword evidence="6" id="KW-0654">Proteoglycan</keyword>
<dbReference type="GO" id="GO:0009986">
    <property type="term" value="C:cell surface"/>
    <property type="evidence" value="ECO:0007669"/>
    <property type="project" value="TreeGrafter"/>
</dbReference>
<keyword evidence="5" id="KW-0732">Signal</keyword>
<keyword evidence="10" id="KW-0449">Lipoprotein</keyword>
<keyword evidence="4" id="KW-0336">GPI-anchor</keyword>
<evidence type="ECO:0000256" key="5">
    <source>
        <dbReference type="ARBA" id="ARBA00022729"/>
    </source>
</evidence>
<evidence type="ECO:0000256" key="4">
    <source>
        <dbReference type="ARBA" id="ARBA00022622"/>
    </source>
</evidence>
<dbReference type="GO" id="GO:0098552">
    <property type="term" value="C:side of membrane"/>
    <property type="evidence" value="ECO:0007669"/>
    <property type="project" value="UniProtKB-KW"/>
</dbReference>
<keyword evidence="9" id="KW-0357">Heparan sulfate</keyword>
<evidence type="ECO:0000256" key="11">
    <source>
        <dbReference type="RuleBase" id="RU003518"/>
    </source>
</evidence>
<dbReference type="InterPro" id="IPR001863">
    <property type="entry name" value="Glypican"/>
</dbReference>
<evidence type="ECO:0000313" key="13">
    <source>
        <dbReference type="Proteomes" id="UP000276133"/>
    </source>
</evidence>
<dbReference type="GO" id="GO:0016477">
    <property type="term" value="P:cell migration"/>
    <property type="evidence" value="ECO:0007669"/>
    <property type="project" value="TreeGrafter"/>
</dbReference>
<accession>A0A3M7R1N0</accession>
<evidence type="ECO:0000313" key="12">
    <source>
        <dbReference type="EMBL" id="RNA17500.1"/>
    </source>
</evidence>
<comment type="caution">
    <text evidence="12">The sequence shown here is derived from an EMBL/GenBank/DDBJ whole genome shotgun (WGS) entry which is preliminary data.</text>
</comment>
<dbReference type="Proteomes" id="UP000276133">
    <property type="component" value="Unassembled WGS sequence"/>
</dbReference>
<dbReference type="PANTHER" id="PTHR10822:SF29">
    <property type="entry name" value="DIVISION ABNORMALLY DELAYED PROTEIN"/>
    <property type="match status" value="1"/>
</dbReference>
<dbReference type="GO" id="GO:1905475">
    <property type="term" value="P:regulation of protein localization to membrane"/>
    <property type="evidence" value="ECO:0007669"/>
    <property type="project" value="TreeGrafter"/>
</dbReference>
<dbReference type="OrthoDB" id="10547062at2759"/>
<evidence type="ECO:0000256" key="8">
    <source>
        <dbReference type="ARBA" id="ARBA00023180"/>
    </source>
</evidence>
<dbReference type="GO" id="GO:0005886">
    <property type="term" value="C:plasma membrane"/>
    <property type="evidence" value="ECO:0007669"/>
    <property type="project" value="UniProtKB-SubCell"/>
</dbReference>
<reference evidence="12 13" key="1">
    <citation type="journal article" date="2018" name="Sci. Rep.">
        <title>Genomic signatures of local adaptation to the degree of environmental predictability in rotifers.</title>
        <authorList>
            <person name="Franch-Gras L."/>
            <person name="Hahn C."/>
            <person name="Garcia-Roger E.M."/>
            <person name="Carmona M.J."/>
            <person name="Serra M."/>
            <person name="Gomez A."/>
        </authorList>
    </citation>
    <scope>NUCLEOTIDE SEQUENCE [LARGE SCALE GENOMIC DNA]</scope>
    <source>
        <strain evidence="12">HYR1</strain>
    </source>
</reference>
<organism evidence="12 13">
    <name type="scientific">Brachionus plicatilis</name>
    <name type="common">Marine rotifer</name>
    <name type="synonym">Brachionus muelleri</name>
    <dbReference type="NCBI Taxonomy" id="10195"/>
    <lineage>
        <taxon>Eukaryota</taxon>
        <taxon>Metazoa</taxon>
        <taxon>Spiralia</taxon>
        <taxon>Gnathifera</taxon>
        <taxon>Rotifera</taxon>
        <taxon>Eurotatoria</taxon>
        <taxon>Monogononta</taxon>
        <taxon>Pseudotrocha</taxon>
        <taxon>Ploima</taxon>
        <taxon>Brachionidae</taxon>
        <taxon>Brachionus</taxon>
    </lineage>
</organism>
<evidence type="ECO:0000256" key="1">
    <source>
        <dbReference type="ARBA" id="ARBA00004609"/>
    </source>
</evidence>
<gene>
    <name evidence="12" type="ORF">BpHYR1_002195</name>
</gene>
<evidence type="ECO:0000256" key="10">
    <source>
        <dbReference type="ARBA" id="ARBA00023288"/>
    </source>
</evidence>
<evidence type="ECO:0000256" key="9">
    <source>
        <dbReference type="ARBA" id="ARBA00023207"/>
    </source>
</evidence>
<dbReference type="STRING" id="10195.A0A3M7R1N0"/>
<dbReference type="GO" id="GO:0009966">
    <property type="term" value="P:regulation of signal transduction"/>
    <property type="evidence" value="ECO:0007669"/>
    <property type="project" value="InterPro"/>
</dbReference>
<dbReference type="PANTHER" id="PTHR10822">
    <property type="entry name" value="GLYPICAN"/>
    <property type="match status" value="1"/>
</dbReference>